<dbReference type="InterPro" id="IPR000510">
    <property type="entry name" value="Nase/OxRdtase_comp1"/>
</dbReference>
<feature type="domain" description="Nitrogenase/oxidoreductase component 1" evidence="1">
    <location>
        <begin position="28"/>
        <end position="268"/>
    </location>
</feature>
<evidence type="ECO:0000259" key="1">
    <source>
        <dbReference type="Pfam" id="PF00148"/>
    </source>
</evidence>
<dbReference type="PANTHER" id="PTHR42956:SF1">
    <property type="entry name" value="NITROGENASE IRON-MOLYBDENUM COFACTOR BIOSYNTHESIS PROTEIN NIFE"/>
    <property type="match status" value="1"/>
</dbReference>
<evidence type="ECO:0000313" key="2">
    <source>
        <dbReference type="EMBL" id="EEG50049.1"/>
    </source>
</evidence>
<dbReference type="eggNOG" id="COG2710">
    <property type="taxonomic scope" value="Bacteria"/>
</dbReference>
<dbReference type="Pfam" id="PF00148">
    <property type="entry name" value="Oxidored_nitro"/>
    <property type="match status" value="1"/>
</dbReference>
<comment type="caution">
    <text evidence="2">The sequence shown here is derived from an EMBL/GenBank/DDBJ whole genome shotgun (WGS) entry which is preliminary data.</text>
</comment>
<reference evidence="2 3" key="1">
    <citation type="submission" date="2009-01" db="EMBL/GenBank/DDBJ databases">
        <authorList>
            <person name="Fulton L."/>
            <person name="Clifton S."/>
            <person name="Fulton B."/>
            <person name="Xu J."/>
            <person name="Minx P."/>
            <person name="Pepin K.H."/>
            <person name="Johnson M."/>
            <person name="Bhonagiri V."/>
            <person name="Nash W.E."/>
            <person name="Mardis E.R."/>
            <person name="Wilson R.K."/>
        </authorList>
    </citation>
    <scope>NUCLEOTIDE SEQUENCE [LARGE SCALE GENOMIC DNA]</scope>
    <source>
        <strain evidence="3">DSM 10507 / JCM 14656 / S5a33</strain>
    </source>
</reference>
<sequence>MNQVNRILSTYTADVSGVCSALYEMGGMTVMHDASGCNSTYNTHDEPRWYHMPSMVYITGLSEMEAVLGDEEKTVRDVVDAARQLSPRFVALAGTLIPTMMGTDFPGLARMIERRSGIPSFGFSTTGMSSYVKGVSTALAGIAKRFCPDEVEKLPRGEHPSVNLLGVTPLDFSVTGTVEAMRELLEEAGCPVVSCWAMGSSWEELMEAGRAQVNLVVSSAGMALAKVLKEKYGIPYVVGLPTGEGMTKEVLAALDIAAETGKDQRPAGGRRISEEKWESKPVLVIGEAVWAASMCRGLELDFGLPARALCPLELDAGVLDRSDGRCTGEVEISREMKQASLVIADPLYKGVQPKDVPFLGFPHEGYSGRIWRREIPVFVGTSWNEWMRKGVER</sequence>
<dbReference type="Proteomes" id="UP000003100">
    <property type="component" value="Unassembled WGS sequence"/>
</dbReference>
<protein>
    <recommendedName>
        <fullName evidence="1">Nitrogenase/oxidoreductase component 1 domain-containing protein</fullName>
    </recommendedName>
</protein>
<dbReference type="EMBL" id="ACBZ01000044">
    <property type="protein sequence ID" value="EEG50049.1"/>
    <property type="molecule type" value="Genomic_DNA"/>
</dbReference>
<dbReference type="RefSeq" id="WP_005946774.1">
    <property type="nucleotide sequence ID" value="NZ_CP136423.1"/>
</dbReference>
<dbReference type="SUPFAM" id="SSF53807">
    <property type="entry name" value="Helical backbone' metal receptor"/>
    <property type="match status" value="1"/>
</dbReference>
<dbReference type="PANTHER" id="PTHR42956">
    <property type="entry name" value="NITROGENASE IRON-MOLYBDENUM COFACTOR BIOSYNTHESIS PROTEIN NIFE"/>
    <property type="match status" value="1"/>
</dbReference>
<dbReference type="HOGENOM" id="CLU_036479_1_0_9"/>
<evidence type="ECO:0000313" key="3">
    <source>
        <dbReference type="Proteomes" id="UP000003100"/>
    </source>
</evidence>
<proteinExistence type="predicted"/>
<accession>C0CJK3</accession>
<dbReference type="Gene3D" id="3.40.50.1980">
    <property type="entry name" value="Nitrogenase molybdenum iron protein domain"/>
    <property type="match status" value="2"/>
</dbReference>
<dbReference type="AlphaFoldDB" id="C0CJK3"/>
<keyword evidence="3" id="KW-1185">Reference proteome</keyword>
<name>C0CJK3_BLAHS</name>
<gene>
    <name evidence="2" type="ORF">RUMHYD_01023</name>
</gene>
<dbReference type="GO" id="GO:0016491">
    <property type="term" value="F:oxidoreductase activity"/>
    <property type="evidence" value="ECO:0007669"/>
    <property type="project" value="InterPro"/>
</dbReference>
<reference evidence="2 3" key="2">
    <citation type="submission" date="2009-02" db="EMBL/GenBank/DDBJ databases">
        <title>Draft genome sequence of Blautia hydrogenotrophica DSM 10507 (Ruminococcus hydrogenotrophicus DSM 10507).</title>
        <authorList>
            <person name="Sudarsanam P."/>
            <person name="Ley R."/>
            <person name="Guruge J."/>
            <person name="Turnbaugh P.J."/>
            <person name="Mahowald M."/>
            <person name="Liep D."/>
            <person name="Gordon J."/>
        </authorList>
    </citation>
    <scope>NUCLEOTIDE SEQUENCE [LARGE SCALE GENOMIC DNA]</scope>
    <source>
        <strain evidence="3">DSM 10507 / JCM 14656 / S5a33</strain>
    </source>
</reference>
<organism evidence="2 3">
    <name type="scientific">Blautia hydrogenotrophica (strain DSM 10507 / JCM 14656 / S5a33)</name>
    <name type="common">Ruminococcus hydrogenotrophicus</name>
    <dbReference type="NCBI Taxonomy" id="476272"/>
    <lineage>
        <taxon>Bacteria</taxon>
        <taxon>Bacillati</taxon>
        <taxon>Bacillota</taxon>
        <taxon>Clostridia</taxon>
        <taxon>Lachnospirales</taxon>
        <taxon>Lachnospiraceae</taxon>
        <taxon>Blautia</taxon>
    </lineage>
</organism>
<dbReference type="PATRIC" id="fig|476272.21.peg.2370"/>
<dbReference type="InterPro" id="IPR049939">
    <property type="entry name" value="NifE-like"/>
</dbReference>
<dbReference type="GeneID" id="86820313"/>